<organism evidence="1 2">
    <name type="scientific">Dendrobium chrysotoxum</name>
    <name type="common">Orchid</name>
    <dbReference type="NCBI Taxonomy" id="161865"/>
    <lineage>
        <taxon>Eukaryota</taxon>
        <taxon>Viridiplantae</taxon>
        <taxon>Streptophyta</taxon>
        <taxon>Embryophyta</taxon>
        <taxon>Tracheophyta</taxon>
        <taxon>Spermatophyta</taxon>
        <taxon>Magnoliopsida</taxon>
        <taxon>Liliopsida</taxon>
        <taxon>Asparagales</taxon>
        <taxon>Orchidaceae</taxon>
        <taxon>Epidendroideae</taxon>
        <taxon>Malaxideae</taxon>
        <taxon>Dendrobiinae</taxon>
        <taxon>Dendrobium</taxon>
    </lineage>
</organism>
<reference evidence="1 2" key="1">
    <citation type="journal article" date="2021" name="Hortic Res">
        <title>Chromosome-scale assembly of the Dendrobium chrysotoxum genome enhances the understanding of orchid evolution.</title>
        <authorList>
            <person name="Zhang Y."/>
            <person name="Zhang G.Q."/>
            <person name="Zhang D."/>
            <person name="Liu X.D."/>
            <person name="Xu X.Y."/>
            <person name="Sun W.H."/>
            <person name="Yu X."/>
            <person name="Zhu X."/>
            <person name="Wang Z.W."/>
            <person name="Zhao X."/>
            <person name="Zhong W.Y."/>
            <person name="Chen H."/>
            <person name="Yin W.L."/>
            <person name="Huang T."/>
            <person name="Niu S.C."/>
            <person name="Liu Z.J."/>
        </authorList>
    </citation>
    <scope>NUCLEOTIDE SEQUENCE [LARGE SCALE GENOMIC DNA]</scope>
    <source>
        <strain evidence="1">Lindl</strain>
    </source>
</reference>
<gene>
    <name evidence="1" type="ORF">IEQ34_006271</name>
</gene>
<accession>A0AAV7HDP5</accession>
<evidence type="ECO:0000313" key="1">
    <source>
        <dbReference type="EMBL" id="KAH0466168.1"/>
    </source>
</evidence>
<dbReference type="Proteomes" id="UP000775213">
    <property type="component" value="Unassembled WGS sequence"/>
</dbReference>
<comment type="caution">
    <text evidence="1">The sequence shown here is derived from an EMBL/GenBank/DDBJ whole genome shotgun (WGS) entry which is preliminary data.</text>
</comment>
<keyword evidence="2" id="KW-1185">Reference proteome</keyword>
<dbReference type="EMBL" id="JAGFBR010000006">
    <property type="protein sequence ID" value="KAH0466168.1"/>
    <property type="molecule type" value="Genomic_DNA"/>
</dbReference>
<evidence type="ECO:0000313" key="2">
    <source>
        <dbReference type="Proteomes" id="UP000775213"/>
    </source>
</evidence>
<name>A0AAV7HDP5_DENCH</name>
<sequence length="62" mass="7027">MIEYDLWGMVFEKDFRQVPHHTIILYYNYLLYGIMISIATCASTRVANALGVGEPQASRSTA</sequence>
<proteinExistence type="predicted"/>
<dbReference type="AlphaFoldDB" id="A0AAV7HDP5"/>
<protein>
    <submittedName>
        <fullName evidence="1">Uncharacterized protein</fullName>
    </submittedName>
</protein>